<evidence type="ECO:0000256" key="2">
    <source>
        <dbReference type="ARBA" id="ARBA00022603"/>
    </source>
</evidence>
<dbReference type="STRING" id="280699.M1VBS5"/>
<protein>
    <submittedName>
        <fullName evidence="5">Similar to methyltransferase</fullName>
    </submittedName>
</protein>
<dbReference type="Gene3D" id="3.40.50.150">
    <property type="entry name" value="Vaccinia Virus protein VP39"/>
    <property type="match status" value="1"/>
</dbReference>
<dbReference type="GeneID" id="16997616"/>
<evidence type="ECO:0000313" key="5">
    <source>
        <dbReference type="EMBL" id="BAM82809.1"/>
    </source>
</evidence>
<dbReference type="OrthoDB" id="276151at2759"/>
<dbReference type="CDD" id="cd02440">
    <property type="entry name" value="AdoMet_MTases"/>
    <property type="match status" value="1"/>
</dbReference>
<accession>M1VBS5</accession>
<dbReference type="EMBL" id="AP006501">
    <property type="protein sequence ID" value="BAM82809.1"/>
    <property type="molecule type" value="Genomic_DNA"/>
</dbReference>
<dbReference type="GO" id="GO:0008757">
    <property type="term" value="F:S-adenosylmethionine-dependent methyltransferase activity"/>
    <property type="evidence" value="ECO:0007669"/>
    <property type="project" value="InterPro"/>
</dbReference>
<evidence type="ECO:0000313" key="6">
    <source>
        <dbReference type="Proteomes" id="UP000007014"/>
    </source>
</evidence>
<dbReference type="PROSITE" id="PS51585">
    <property type="entry name" value="SAM_MT_TPMT"/>
    <property type="match status" value="1"/>
</dbReference>
<reference evidence="5 6" key="1">
    <citation type="journal article" date="2004" name="Nature">
        <title>Genome sequence of the ultrasmall unicellular red alga Cyanidioschyzon merolae 10D.</title>
        <authorList>
            <person name="Matsuzaki M."/>
            <person name="Misumi O."/>
            <person name="Shin-i T."/>
            <person name="Maruyama S."/>
            <person name="Takahara M."/>
            <person name="Miyagishima S."/>
            <person name="Mori T."/>
            <person name="Nishida K."/>
            <person name="Yagisawa F."/>
            <person name="Nishida K."/>
            <person name="Yoshida Y."/>
            <person name="Nishimura Y."/>
            <person name="Nakao S."/>
            <person name="Kobayashi T."/>
            <person name="Momoyama Y."/>
            <person name="Higashiyama T."/>
            <person name="Minoda A."/>
            <person name="Sano M."/>
            <person name="Nomoto H."/>
            <person name="Oishi K."/>
            <person name="Hayashi H."/>
            <person name="Ohta F."/>
            <person name="Nishizaka S."/>
            <person name="Haga S."/>
            <person name="Miura S."/>
            <person name="Morishita T."/>
            <person name="Kabeya Y."/>
            <person name="Terasawa K."/>
            <person name="Suzuki Y."/>
            <person name="Ishii Y."/>
            <person name="Asakawa S."/>
            <person name="Takano H."/>
            <person name="Ohta N."/>
            <person name="Kuroiwa H."/>
            <person name="Tanaka K."/>
            <person name="Shimizu N."/>
            <person name="Sugano S."/>
            <person name="Sato N."/>
            <person name="Nozaki H."/>
            <person name="Ogasawara N."/>
            <person name="Kohara Y."/>
            <person name="Kuroiwa T."/>
        </authorList>
    </citation>
    <scope>NUCLEOTIDE SEQUENCE [LARGE SCALE GENOMIC DNA]</scope>
    <source>
        <strain evidence="5 6">10D</strain>
    </source>
</reference>
<dbReference type="Proteomes" id="UP000007014">
    <property type="component" value="Chromosome 19"/>
</dbReference>
<keyword evidence="2 5" id="KW-0489">Methyltransferase</keyword>
<gene>
    <name evidence="5" type="ORF">CYME_CMS191C</name>
</gene>
<keyword evidence="4" id="KW-0949">S-adenosyl-L-methionine</keyword>
<keyword evidence="6" id="KW-1185">Reference proteome</keyword>
<dbReference type="GO" id="GO:0032259">
    <property type="term" value="P:methylation"/>
    <property type="evidence" value="ECO:0007669"/>
    <property type="project" value="UniProtKB-KW"/>
</dbReference>
<evidence type="ECO:0000256" key="4">
    <source>
        <dbReference type="ARBA" id="ARBA00022691"/>
    </source>
</evidence>
<sequence>MTCRDNSDLSPDQPVYWRDRWEKGVTPWDCGCAHPLLVHLAPRLPSGRALVPGCGSGYDVIALAKQDPARQVTGLDLSELACKRGESMRDEAGLSSKQVQFIEGDFFKFDYEEPFDLVYDYTFFCALPPHLRKQWAARMAELVKPSGILFTLMFPVRDSGTGAEGGPPFSVSHEAYASVLEPAGFKLLECGDVPSAYRRPKTPSPGAELYGLWQRVGA</sequence>
<name>M1VBS5_CYAM1</name>
<dbReference type="PANTHER" id="PTHR32183">
    <property type="match status" value="1"/>
</dbReference>
<dbReference type="InterPro" id="IPR029063">
    <property type="entry name" value="SAM-dependent_MTases_sf"/>
</dbReference>
<dbReference type="Pfam" id="PF05724">
    <property type="entry name" value="TPMT"/>
    <property type="match status" value="1"/>
</dbReference>
<proteinExistence type="predicted"/>
<dbReference type="SUPFAM" id="SSF53335">
    <property type="entry name" value="S-adenosyl-L-methionine-dependent methyltransferases"/>
    <property type="match status" value="1"/>
</dbReference>
<organism evidence="5 6">
    <name type="scientific">Cyanidioschyzon merolae (strain NIES-3377 / 10D)</name>
    <name type="common">Unicellular red alga</name>
    <dbReference type="NCBI Taxonomy" id="280699"/>
    <lineage>
        <taxon>Eukaryota</taxon>
        <taxon>Rhodophyta</taxon>
        <taxon>Bangiophyceae</taxon>
        <taxon>Cyanidiales</taxon>
        <taxon>Cyanidiaceae</taxon>
        <taxon>Cyanidioschyzon</taxon>
    </lineage>
</organism>
<keyword evidence="1" id="KW-0597">Phosphoprotein</keyword>
<evidence type="ECO:0000256" key="1">
    <source>
        <dbReference type="ARBA" id="ARBA00022553"/>
    </source>
</evidence>
<evidence type="ECO:0000256" key="3">
    <source>
        <dbReference type="ARBA" id="ARBA00022679"/>
    </source>
</evidence>
<dbReference type="OMA" id="EQTFFCA"/>
<dbReference type="RefSeq" id="XP_005538845.1">
    <property type="nucleotide sequence ID" value="XM_005538788.1"/>
</dbReference>
<reference evidence="5 6" key="2">
    <citation type="journal article" date="2007" name="BMC Biol.">
        <title>A 100%-complete sequence reveals unusually simple genomic features in the hot-spring red alga Cyanidioschyzon merolae.</title>
        <authorList>
            <person name="Nozaki H."/>
            <person name="Takano H."/>
            <person name="Misumi O."/>
            <person name="Terasawa K."/>
            <person name="Matsuzaki M."/>
            <person name="Maruyama S."/>
            <person name="Nishida K."/>
            <person name="Yagisawa F."/>
            <person name="Yoshida Y."/>
            <person name="Fujiwara T."/>
            <person name="Takio S."/>
            <person name="Tamura K."/>
            <person name="Chung S.J."/>
            <person name="Nakamura S."/>
            <person name="Kuroiwa H."/>
            <person name="Tanaka K."/>
            <person name="Sato N."/>
            <person name="Kuroiwa T."/>
        </authorList>
    </citation>
    <scope>NUCLEOTIDE SEQUENCE [LARGE SCALE GENOMIC DNA]</scope>
    <source>
        <strain evidence="5 6">10D</strain>
    </source>
</reference>
<dbReference type="InterPro" id="IPR008854">
    <property type="entry name" value="TPMT"/>
</dbReference>
<dbReference type="KEGG" id="cme:CYME_CMS191C"/>
<dbReference type="eggNOG" id="ENOG502QS1V">
    <property type="taxonomic scope" value="Eukaryota"/>
</dbReference>
<dbReference type="HOGENOM" id="CLU_056435_1_1_1"/>
<keyword evidence="3" id="KW-0808">Transferase</keyword>
<dbReference type="Gramene" id="CMS191CT">
    <property type="protein sequence ID" value="CMS191CT"/>
    <property type="gene ID" value="CMS191C"/>
</dbReference>
<dbReference type="PANTHER" id="PTHR32183:SF11">
    <property type="entry name" value="THIOL METHYLTRANSFERASE 2-RELATED"/>
    <property type="match status" value="1"/>
</dbReference>
<dbReference type="AlphaFoldDB" id="M1VBS5"/>